<gene>
    <name evidence="8" type="ORF">ATY40_BA7501115</name>
</gene>
<dbReference type="OrthoDB" id="3648309at2759"/>
<comment type="similarity">
    <text evidence="2">Belongs to the acetate uptake transporter (AceTr) (TC 2.A.96) family.</text>
</comment>
<protein>
    <submittedName>
        <fullName evidence="8">BA75_01115T0</fullName>
    </submittedName>
</protein>
<evidence type="ECO:0000256" key="5">
    <source>
        <dbReference type="ARBA" id="ARBA00023136"/>
    </source>
</evidence>
<name>A0A1B2J6D0_PICPA</name>
<dbReference type="Proteomes" id="UP000094565">
    <property type="component" value="Chromosome 1"/>
</dbReference>
<dbReference type="PANTHER" id="PTHR31123">
    <property type="entry name" value="ACCUMULATION OF DYADS PROTEIN 2-RELATED"/>
    <property type="match status" value="1"/>
</dbReference>
<feature type="transmembrane region" description="Helical" evidence="7">
    <location>
        <begin position="146"/>
        <end position="172"/>
    </location>
</feature>
<comment type="subcellular location">
    <subcellularLocation>
        <location evidence="1">Membrane</location>
        <topology evidence="1">Multi-pass membrane protein</topology>
    </subcellularLocation>
</comment>
<evidence type="ECO:0000313" key="8">
    <source>
        <dbReference type="EMBL" id="ANZ73545.1"/>
    </source>
</evidence>
<evidence type="ECO:0000313" key="9">
    <source>
        <dbReference type="Proteomes" id="UP000094565"/>
    </source>
</evidence>
<proteinExistence type="inferred from homology"/>
<evidence type="ECO:0000256" key="7">
    <source>
        <dbReference type="SAM" id="Phobius"/>
    </source>
</evidence>
<organism evidence="8 9">
    <name type="scientific">Komagataella pastoris</name>
    <name type="common">Yeast</name>
    <name type="synonym">Pichia pastoris</name>
    <dbReference type="NCBI Taxonomy" id="4922"/>
    <lineage>
        <taxon>Eukaryota</taxon>
        <taxon>Fungi</taxon>
        <taxon>Dikarya</taxon>
        <taxon>Ascomycota</taxon>
        <taxon>Saccharomycotina</taxon>
        <taxon>Pichiomycetes</taxon>
        <taxon>Pichiales</taxon>
        <taxon>Pichiaceae</taxon>
        <taxon>Komagataella</taxon>
    </lineage>
</organism>
<sequence length="278" mass="30132">MTDRVSQNSVNTNQNSNSSFNQDVEKGDVEAHGAPAQPTFTNSTFRHDDQNIYINDTAIPKEEFMYAFGGTLTTGRQSVHRSFGNPVPAGLAGFSLGTFALGLILLQARGVTDVSILIGMFLFVSGVVEIIAGIWCIVVENTWASVVFLGYGSFWLGYAAIVTPAFGVAAAYETAEDFNNAVGMYLCPWAVFSFILWSCTWKSTWPLTTLVFCIFMIFLVLTIGYFVSSVPTIKAGGVFCFVGSLLGFYNMYAGLANPTNSYVVVHPLFMPNAAKPAS</sequence>
<feature type="transmembrane region" description="Helical" evidence="7">
    <location>
        <begin position="233"/>
        <end position="252"/>
    </location>
</feature>
<feature type="transmembrane region" description="Helical" evidence="7">
    <location>
        <begin position="209"/>
        <end position="227"/>
    </location>
</feature>
<feature type="transmembrane region" description="Helical" evidence="7">
    <location>
        <begin position="178"/>
        <end position="197"/>
    </location>
</feature>
<feature type="region of interest" description="Disordered" evidence="6">
    <location>
        <begin position="1"/>
        <end position="22"/>
    </location>
</feature>
<feature type="transmembrane region" description="Helical" evidence="7">
    <location>
        <begin position="114"/>
        <end position="139"/>
    </location>
</feature>
<dbReference type="GO" id="GO:0005886">
    <property type="term" value="C:plasma membrane"/>
    <property type="evidence" value="ECO:0007669"/>
    <property type="project" value="TreeGrafter"/>
</dbReference>
<feature type="transmembrane region" description="Helical" evidence="7">
    <location>
        <begin position="86"/>
        <end position="108"/>
    </location>
</feature>
<dbReference type="AlphaFoldDB" id="A0A1B2J6D0"/>
<dbReference type="EMBL" id="CP014584">
    <property type="protein sequence ID" value="ANZ73545.1"/>
    <property type="molecule type" value="Genomic_DNA"/>
</dbReference>
<dbReference type="Pfam" id="PF01184">
    <property type="entry name" value="Gpr1_Fun34_YaaH"/>
    <property type="match status" value="1"/>
</dbReference>
<dbReference type="InterPro" id="IPR000791">
    <property type="entry name" value="Gpr1/Fun34/SatP-like"/>
</dbReference>
<keyword evidence="3 7" id="KW-0812">Transmembrane</keyword>
<evidence type="ECO:0000256" key="1">
    <source>
        <dbReference type="ARBA" id="ARBA00004141"/>
    </source>
</evidence>
<accession>A0A1B2J6D0</accession>
<keyword evidence="4 7" id="KW-1133">Transmembrane helix</keyword>
<dbReference type="InterPro" id="IPR051633">
    <property type="entry name" value="AceTr"/>
</dbReference>
<evidence type="ECO:0000256" key="4">
    <source>
        <dbReference type="ARBA" id="ARBA00022989"/>
    </source>
</evidence>
<evidence type="ECO:0000256" key="2">
    <source>
        <dbReference type="ARBA" id="ARBA00005587"/>
    </source>
</evidence>
<keyword evidence="9" id="KW-1185">Reference proteome</keyword>
<evidence type="ECO:0000256" key="3">
    <source>
        <dbReference type="ARBA" id="ARBA00022692"/>
    </source>
</evidence>
<keyword evidence="5 7" id="KW-0472">Membrane</keyword>
<evidence type="ECO:0000256" key="6">
    <source>
        <dbReference type="SAM" id="MobiDB-lite"/>
    </source>
</evidence>
<dbReference type="PANTHER" id="PTHR31123:SF1">
    <property type="entry name" value="ACCUMULATION OF DYADS PROTEIN 2-RELATED"/>
    <property type="match status" value="1"/>
</dbReference>
<dbReference type="GO" id="GO:0015123">
    <property type="term" value="F:acetate transmembrane transporter activity"/>
    <property type="evidence" value="ECO:0007669"/>
    <property type="project" value="TreeGrafter"/>
</dbReference>
<reference evidence="8 9" key="1">
    <citation type="submission" date="2016-02" db="EMBL/GenBank/DDBJ databases">
        <title>Comparative genomic and transcriptomic foundation for Pichia pastoris.</title>
        <authorList>
            <person name="Love K.R."/>
            <person name="Shah K.A."/>
            <person name="Whittaker C.A."/>
            <person name="Wu J."/>
            <person name="Bartlett M.C."/>
            <person name="Ma D."/>
            <person name="Leeson R.L."/>
            <person name="Priest M."/>
            <person name="Young S.K."/>
            <person name="Love J.C."/>
        </authorList>
    </citation>
    <scope>NUCLEOTIDE SEQUENCE [LARGE SCALE GENOMIC DNA]</scope>
    <source>
        <strain evidence="8 9">ATCC 28485</strain>
    </source>
</reference>
<dbReference type="NCBIfam" id="NF038013">
    <property type="entry name" value="AceTr_1"/>
    <property type="match status" value="1"/>
</dbReference>